<dbReference type="Proteomes" id="UP000308149">
    <property type="component" value="Chromosome"/>
</dbReference>
<accession>A0A5B7ZNZ7</accession>
<proteinExistence type="predicted"/>
<keyword evidence="2" id="KW-1185">Reference proteome</keyword>
<name>A0A5B7ZNZ7_9GAMM</name>
<evidence type="ECO:0000313" key="2">
    <source>
        <dbReference type="Proteomes" id="UP000308149"/>
    </source>
</evidence>
<sequence>MAATLPGLTQALGISIEISGDSRATMKAILTTSVLLFALVTSPNATATDPFLSIKKREFGVLVTRTRNVKDYAGVNALQNAPSADLRVLVTTEQLAPDATEYGVAEGFFEGLKQEYAQAEFKVFGKVDNSDLAKHIRENYDYVFLIGTNQWSRDYERDETVYGSRTSDVKCTKSLLGDGVDCKETGARRIPVGTRTTSGTVGTDLFFVNYARAQQVVAAFQGENYTPKISISNAVGHISVAMISSLGECENTNNALATLARMAGTTAISSRPDETKLTARPKDIGCKE</sequence>
<protein>
    <submittedName>
        <fullName evidence="1">Uncharacterized protein</fullName>
    </submittedName>
</protein>
<evidence type="ECO:0000313" key="1">
    <source>
        <dbReference type="EMBL" id="QDA56449.1"/>
    </source>
</evidence>
<organism evidence="1 2">
    <name type="scientific">Thermomonas aquatica</name>
    <dbReference type="NCBI Taxonomy" id="2202149"/>
    <lineage>
        <taxon>Bacteria</taxon>
        <taxon>Pseudomonadati</taxon>
        <taxon>Pseudomonadota</taxon>
        <taxon>Gammaproteobacteria</taxon>
        <taxon>Lysobacterales</taxon>
        <taxon>Lysobacteraceae</taxon>
        <taxon>Thermomonas</taxon>
    </lineage>
</organism>
<dbReference type="EMBL" id="CP040871">
    <property type="protein sequence ID" value="QDA56449.1"/>
    <property type="molecule type" value="Genomic_DNA"/>
</dbReference>
<gene>
    <name evidence="1" type="ORF">FHQ07_03545</name>
</gene>
<dbReference type="AlphaFoldDB" id="A0A5B7ZNZ7"/>
<dbReference type="KEGG" id="thes:FHQ07_03545"/>
<reference evidence="1 2" key="1">
    <citation type="submission" date="2019-06" db="EMBL/GenBank/DDBJ databases">
        <title>Thermomonas aquatica sp. nov., isolated from an industrial wastewater treatment plant.</title>
        <authorList>
            <person name="Jeon J.H."/>
            <person name="Park D.-S."/>
        </authorList>
    </citation>
    <scope>NUCLEOTIDE SEQUENCE [LARGE SCALE GENOMIC DNA]</scope>
    <source>
        <strain evidence="1 2">SY21</strain>
    </source>
</reference>
<dbReference type="OrthoDB" id="9992092at2"/>